<keyword evidence="3" id="KW-1185">Reference proteome</keyword>
<feature type="region of interest" description="Disordered" evidence="1">
    <location>
        <begin position="1"/>
        <end position="41"/>
    </location>
</feature>
<evidence type="ECO:0000313" key="2">
    <source>
        <dbReference type="EMBL" id="MEY8042185.1"/>
    </source>
</evidence>
<feature type="compositionally biased region" description="Basic and acidic residues" evidence="1">
    <location>
        <begin position="20"/>
        <end position="29"/>
    </location>
</feature>
<gene>
    <name evidence="2" type="ORF">AB8O55_22460</name>
</gene>
<sequence>MHAALTALQIHADAQAAEPLRPETARQPEVRPTTVLPAIAA</sequence>
<reference evidence="2 3" key="1">
    <citation type="submission" date="2024-08" db="EMBL/GenBank/DDBJ databases">
        <title>Genome mining of Saccharopolyspora cebuensis PGLac3 from Nigerian medicinal plant.</title>
        <authorList>
            <person name="Ezeobiora C.E."/>
            <person name="Igbokwe N.H."/>
            <person name="Amin D.H."/>
            <person name="Mendie U.E."/>
        </authorList>
    </citation>
    <scope>NUCLEOTIDE SEQUENCE [LARGE SCALE GENOMIC DNA]</scope>
    <source>
        <strain evidence="2 3">PGLac3</strain>
    </source>
</reference>
<dbReference type="RefSeq" id="WP_369775310.1">
    <property type="nucleotide sequence ID" value="NZ_JBGEHV010000050.1"/>
</dbReference>
<dbReference type="EMBL" id="JBGEHV010000050">
    <property type="protein sequence ID" value="MEY8042185.1"/>
    <property type="molecule type" value="Genomic_DNA"/>
</dbReference>
<protein>
    <submittedName>
        <fullName evidence="2">Uncharacterized protein</fullName>
    </submittedName>
</protein>
<organism evidence="2 3">
    <name type="scientific">Saccharopolyspora cebuensis</name>
    <dbReference type="NCBI Taxonomy" id="418759"/>
    <lineage>
        <taxon>Bacteria</taxon>
        <taxon>Bacillati</taxon>
        <taxon>Actinomycetota</taxon>
        <taxon>Actinomycetes</taxon>
        <taxon>Pseudonocardiales</taxon>
        <taxon>Pseudonocardiaceae</taxon>
        <taxon>Saccharopolyspora</taxon>
    </lineage>
</organism>
<evidence type="ECO:0000256" key="1">
    <source>
        <dbReference type="SAM" id="MobiDB-lite"/>
    </source>
</evidence>
<accession>A0ABV4CM58</accession>
<comment type="caution">
    <text evidence="2">The sequence shown here is derived from an EMBL/GenBank/DDBJ whole genome shotgun (WGS) entry which is preliminary data.</text>
</comment>
<name>A0ABV4CM58_9PSEU</name>
<proteinExistence type="predicted"/>
<evidence type="ECO:0000313" key="3">
    <source>
        <dbReference type="Proteomes" id="UP001564626"/>
    </source>
</evidence>
<dbReference type="Proteomes" id="UP001564626">
    <property type="component" value="Unassembled WGS sequence"/>
</dbReference>